<evidence type="ECO:0000256" key="3">
    <source>
        <dbReference type="ARBA" id="ARBA00023163"/>
    </source>
</evidence>
<dbReference type="SUPFAM" id="SSF48008">
    <property type="entry name" value="GntR ligand-binding domain-like"/>
    <property type="match status" value="1"/>
</dbReference>
<dbReference type="InterPro" id="IPR036388">
    <property type="entry name" value="WH-like_DNA-bd_sf"/>
</dbReference>
<dbReference type="SUPFAM" id="SSF46785">
    <property type="entry name" value="Winged helix' DNA-binding domain"/>
    <property type="match status" value="1"/>
</dbReference>
<dbReference type="Pfam" id="PF00392">
    <property type="entry name" value="GntR"/>
    <property type="match status" value="1"/>
</dbReference>
<evidence type="ECO:0000313" key="5">
    <source>
        <dbReference type="EMBL" id="MFC2949733.1"/>
    </source>
</evidence>
<dbReference type="InterPro" id="IPR000524">
    <property type="entry name" value="Tscrpt_reg_HTH_GntR"/>
</dbReference>
<keyword evidence="1" id="KW-0805">Transcription regulation</keyword>
<dbReference type="PRINTS" id="PR00035">
    <property type="entry name" value="HTHGNTR"/>
</dbReference>
<evidence type="ECO:0000256" key="1">
    <source>
        <dbReference type="ARBA" id="ARBA00023015"/>
    </source>
</evidence>
<protein>
    <submittedName>
        <fullName evidence="5">GntR family transcriptional regulator</fullName>
    </submittedName>
</protein>
<proteinExistence type="predicted"/>
<dbReference type="PANTHER" id="PTHR43537:SF5">
    <property type="entry name" value="UXU OPERON TRANSCRIPTIONAL REGULATOR"/>
    <property type="match status" value="1"/>
</dbReference>
<dbReference type="RefSeq" id="WP_390307704.1">
    <property type="nucleotide sequence ID" value="NZ_JBHRRZ010000038.1"/>
</dbReference>
<dbReference type="CDD" id="cd07377">
    <property type="entry name" value="WHTH_GntR"/>
    <property type="match status" value="1"/>
</dbReference>
<organism evidence="5 6">
    <name type="scientific">Virgibacillus sediminis</name>
    <dbReference type="NCBI Taxonomy" id="202260"/>
    <lineage>
        <taxon>Bacteria</taxon>
        <taxon>Bacillati</taxon>
        <taxon>Bacillota</taxon>
        <taxon>Bacilli</taxon>
        <taxon>Bacillales</taxon>
        <taxon>Bacillaceae</taxon>
        <taxon>Virgibacillus</taxon>
    </lineage>
</organism>
<keyword evidence="2" id="KW-0238">DNA-binding</keyword>
<comment type="caution">
    <text evidence="5">The sequence shown here is derived from an EMBL/GenBank/DDBJ whole genome shotgun (WGS) entry which is preliminary data.</text>
</comment>
<dbReference type="InterPro" id="IPR036390">
    <property type="entry name" value="WH_DNA-bd_sf"/>
</dbReference>
<evidence type="ECO:0000259" key="4">
    <source>
        <dbReference type="PROSITE" id="PS50949"/>
    </source>
</evidence>
<dbReference type="InterPro" id="IPR008920">
    <property type="entry name" value="TF_FadR/GntR_C"/>
</dbReference>
<accession>A0ABV7AA51</accession>
<dbReference type="Gene3D" id="1.10.10.10">
    <property type="entry name" value="Winged helix-like DNA-binding domain superfamily/Winged helix DNA-binding domain"/>
    <property type="match status" value="1"/>
</dbReference>
<dbReference type="Gene3D" id="1.20.120.530">
    <property type="entry name" value="GntR ligand-binding domain-like"/>
    <property type="match status" value="1"/>
</dbReference>
<dbReference type="SMART" id="SM00345">
    <property type="entry name" value="HTH_GNTR"/>
    <property type="match status" value="1"/>
</dbReference>
<dbReference type="PANTHER" id="PTHR43537">
    <property type="entry name" value="TRANSCRIPTIONAL REGULATOR, GNTR FAMILY"/>
    <property type="match status" value="1"/>
</dbReference>
<dbReference type="EMBL" id="JBHRRZ010000038">
    <property type="protein sequence ID" value="MFC2949733.1"/>
    <property type="molecule type" value="Genomic_DNA"/>
</dbReference>
<dbReference type="PROSITE" id="PS50949">
    <property type="entry name" value="HTH_GNTR"/>
    <property type="match status" value="1"/>
</dbReference>
<keyword evidence="6" id="KW-1185">Reference proteome</keyword>
<evidence type="ECO:0000313" key="6">
    <source>
        <dbReference type="Proteomes" id="UP001595387"/>
    </source>
</evidence>
<evidence type="ECO:0000256" key="2">
    <source>
        <dbReference type="ARBA" id="ARBA00023125"/>
    </source>
</evidence>
<feature type="domain" description="HTH gntR-type" evidence="4">
    <location>
        <begin position="8"/>
        <end position="75"/>
    </location>
</feature>
<gene>
    <name evidence="5" type="ORF">ACFODW_15530</name>
</gene>
<keyword evidence="3" id="KW-0804">Transcription</keyword>
<dbReference type="Proteomes" id="UP001595387">
    <property type="component" value="Unassembled WGS sequence"/>
</dbReference>
<dbReference type="InterPro" id="IPR011711">
    <property type="entry name" value="GntR_C"/>
</dbReference>
<dbReference type="Pfam" id="PF07729">
    <property type="entry name" value="FCD"/>
    <property type="match status" value="1"/>
</dbReference>
<reference evidence="6" key="1">
    <citation type="journal article" date="2019" name="Int. J. Syst. Evol. Microbiol.">
        <title>The Global Catalogue of Microorganisms (GCM) 10K type strain sequencing project: providing services to taxonomists for standard genome sequencing and annotation.</title>
        <authorList>
            <consortium name="The Broad Institute Genomics Platform"/>
            <consortium name="The Broad Institute Genome Sequencing Center for Infectious Disease"/>
            <person name="Wu L."/>
            <person name="Ma J."/>
        </authorList>
    </citation>
    <scope>NUCLEOTIDE SEQUENCE [LARGE SCALE GENOMIC DNA]</scope>
    <source>
        <strain evidence="6">KCTC 13193</strain>
    </source>
</reference>
<dbReference type="SMART" id="SM00895">
    <property type="entry name" value="FCD"/>
    <property type="match status" value="1"/>
</dbReference>
<name>A0ABV7AA51_9BACI</name>
<sequence length="223" mass="25245">MGKIKQAESLSDQAYHLLKSEVISGKLQPEQDLPEEKLASELGISRTPLRDALRRLEMDGLVHLRKGRSAKVASFTMEDSLQSMEIRQLLEIHNIKKTAARFSKERMDEVKANMAAQWKAVEQRDYHSFIELDREFHLMLAAPNPNIKLKEMIYQMNTGSYRAFLILSNTLHVSAVQACEEHEGIIKALEKQDISLAAAQMTTHMKNIETRILSSTSVGAPKT</sequence>